<dbReference type="GO" id="GO:0004722">
    <property type="term" value="F:protein serine/threonine phosphatase activity"/>
    <property type="evidence" value="ECO:0007669"/>
    <property type="project" value="InterPro"/>
</dbReference>
<dbReference type="AlphaFoldDB" id="C1DF93"/>
<name>C1DF93_AZOVD</name>
<dbReference type="GeneID" id="88185317"/>
<dbReference type="InterPro" id="IPR015655">
    <property type="entry name" value="PP2C"/>
</dbReference>
<dbReference type="EMBL" id="CP001157">
    <property type="protein sequence ID" value="ACO78296.1"/>
    <property type="molecule type" value="Genomic_DNA"/>
</dbReference>
<evidence type="ECO:0000313" key="3">
    <source>
        <dbReference type="Proteomes" id="UP000002424"/>
    </source>
</evidence>
<dbReference type="PROSITE" id="PS51746">
    <property type="entry name" value="PPM_2"/>
    <property type="match status" value="1"/>
</dbReference>
<organism evidence="2 3">
    <name type="scientific">Azotobacter vinelandii (strain DJ / ATCC BAA-1303)</name>
    <dbReference type="NCBI Taxonomy" id="322710"/>
    <lineage>
        <taxon>Bacteria</taxon>
        <taxon>Pseudomonadati</taxon>
        <taxon>Pseudomonadota</taxon>
        <taxon>Gammaproteobacteria</taxon>
        <taxon>Pseudomonadales</taxon>
        <taxon>Pseudomonadaceae</taxon>
        <taxon>Azotobacter</taxon>
    </lineage>
</organism>
<dbReference type="OrthoDB" id="9801841at2"/>
<dbReference type="CDD" id="cd00143">
    <property type="entry name" value="PP2Cc"/>
    <property type="match status" value="1"/>
</dbReference>
<dbReference type="SMART" id="SM00331">
    <property type="entry name" value="PP2C_SIG"/>
    <property type="match status" value="1"/>
</dbReference>
<dbReference type="InterPro" id="IPR036457">
    <property type="entry name" value="PPM-type-like_dom_sf"/>
</dbReference>
<keyword evidence="3" id="KW-1185">Reference proteome</keyword>
<reference evidence="2 3" key="1">
    <citation type="journal article" date="2009" name="J. Bacteriol.">
        <title>Genome sequence of Azotobacter vinelandii, an obligate aerobe specialized to support diverse anaerobic metabolic processes.</title>
        <authorList>
            <person name="Setubal J.C."/>
            <person name="dos Santos P."/>
            <person name="Goldman B.S."/>
            <person name="Ertesvag H."/>
            <person name="Espin G."/>
            <person name="Rubio L.M."/>
            <person name="Valla S."/>
            <person name="Almeida N.F."/>
            <person name="Balasubramanian D."/>
            <person name="Cromes L."/>
            <person name="Curatti L."/>
            <person name="Du Z."/>
            <person name="Godsy E."/>
            <person name="Goodner B."/>
            <person name="Hellner-Burris K."/>
            <person name="Hernandez J.A."/>
            <person name="Houmiel K."/>
            <person name="Imperial J."/>
            <person name="Kennedy C."/>
            <person name="Larson T.J."/>
            <person name="Latreille P."/>
            <person name="Ligon L.S."/>
            <person name="Lu J."/>
            <person name="Maerk M."/>
            <person name="Miller N.M."/>
            <person name="Norton S."/>
            <person name="O'Carroll I.P."/>
            <person name="Paulsen I."/>
            <person name="Raulfs E.C."/>
            <person name="Roemer R."/>
            <person name="Rosser J."/>
            <person name="Segura D."/>
            <person name="Slater S."/>
            <person name="Stricklin S.L."/>
            <person name="Studholme D.J."/>
            <person name="Sun J."/>
            <person name="Viana C.J."/>
            <person name="Wallin E."/>
            <person name="Wang B."/>
            <person name="Wheeler C."/>
            <person name="Zhu H."/>
            <person name="Dean D.R."/>
            <person name="Dixon R."/>
            <person name="Wood D."/>
        </authorList>
    </citation>
    <scope>NUCLEOTIDE SEQUENCE [LARGE SCALE GENOMIC DNA]</scope>
    <source>
        <strain evidence="3">DJ / ATCC BAA-1303</strain>
    </source>
</reference>
<gene>
    <name evidence="2" type="ordered locus">Avin_20950</name>
</gene>
<dbReference type="Proteomes" id="UP000002424">
    <property type="component" value="Chromosome"/>
</dbReference>
<dbReference type="Pfam" id="PF13672">
    <property type="entry name" value="PP2C_2"/>
    <property type="match status" value="1"/>
</dbReference>
<dbReference type="EnsemblBacteria" id="ACO78296">
    <property type="protein sequence ID" value="ACO78296"/>
    <property type="gene ID" value="Avin_20950"/>
</dbReference>
<dbReference type="RefSeq" id="WP_012700701.1">
    <property type="nucleotide sequence ID" value="NC_012560.1"/>
</dbReference>
<dbReference type="eggNOG" id="COG0631">
    <property type="taxonomic scope" value="Bacteria"/>
</dbReference>
<dbReference type="STRING" id="322710.Avin_20950"/>
<dbReference type="Gene3D" id="3.60.40.10">
    <property type="entry name" value="PPM-type phosphatase domain"/>
    <property type="match status" value="1"/>
</dbReference>
<proteinExistence type="predicted"/>
<evidence type="ECO:0000259" key="1">
    <source>
        <dbReference type="PROSITE" id="PS51746"/>
    </source>
</evidence>
<dbReference type="InterPro" id="IPR001932">
    <property type="entry name" value="PPM-type_phosphatase-like_dom"/>
</dbReference>
<protein>
    <submittedName>
        <fullName evidence="2">Serine/threonine protein phosphatase, 2C-like protein</fullName>
    </submittedName>
</protein>
<sequence length="293" mass="31043">MSISTSFDSALGYAALTVAGQVRKCNEDALLCCPQLCLWAVADGMGGHGRGELASALALETLHRLVACGQDLRSAVQGADAAVLAAAETRVGGYGMGASLVAVRFAGADFQLAWAGDSRAYRIGGDSIRQLTRDHTWVQTMVDAGRLTQEEASRHPLRNLVTRCLGLNHDMLAVELVQGRLDQGERLLLCSDGLTRELSDARIQHLCAHTLSLDTLVGALVGAAERMGGSDNISCIALGLAAPPARTEERPRGFLRRLLKSAGKMSGARLRRKIDARSAPGALARMAAYRPVA</sequence>
<dbReference type="KEGG" id="avn:Avin_20950"/>
<dbReference type="HOGENOM" id="CLU_034545_4_1_6"/>
<feature type="domain" description="PPM-type phosphatase" evidence="1">
    <location>
        <begin position="12"/>
        <end position="240"/>
    </location>
</feature>
<evidence type="ECO:0000313" key="2">
    <source>
        <dbReference type="EMBL" id="ACO78296.1"/>
    </source>
</evidence>
<accession>C1DF93</accession>
<dbReference type="PANTHER" id="PTHR13832:SF827">
    <property type="entry name" value="PROTEIN PHOSPHATASE 1L"/>
    <property type="match status" value="1"/>
</dbReference>
<dbReference type="SUPFAM" id="SSF81606">
    <property type="entry name" value="PP2C-like"/>
    <property type="match status" value="1"/>
</dbReference>
<dbReference type="PANTHER" id="PTHR13832">
    <property type="entry name" value="PROTEIN PHOSPHATASE 2C"/>
    <property type="match status" value="1"/>
</dbReference>
<dbReference type="SMART" id="SM00332">
    <property type="entry name" value="PP2Cc"/>
    <property type="match status" value="1"/>
</dbReference>